<dbReference type="RefSeq" id="WP_086763260.1">
    <property type="nucleotide sequence ID" value="NZ_JAGJBZ010000001.1"/>
</dbReference>
<evidence type="ECO:0000313" key="3">
    <source>
        <dbReference type="EMBL" id="MDX2909000.1"/>
    </source>
</evidence>
<evidence type="ECO:0000256" key="1">
    <source>
        <dbReference type="SAM" id="MobiDB-lite"/>
    </source>
</evidence>
<feature type="compositionally biased region" description="Polar residues" evidence="1">
    <location>
        <begin position="102"/>
        <end position="117"/>
    </location>
</feature>
<gene>
    <name evidence="3" type="ORF">PV517_09850</name>
</gene>
<evidence type="ECO:0000256" key="2">
    <source>
        <dbReference type="SAM" id="Phobius"/>
    </source>
</evidence>
<evidence type="ECO:0008006" key="5">
    <source>
        <dbReference type="Google" id="ProtNLM"/>
    </source>
</evidence>
<feature type="region of interest" description="Disordered" evidence="1">
    <location>
        <begin position="73"/>
        <end position="117"/>
    </location>
</feature>
<keyword evidence="2" id="KW-1133">Transmembrane helix</keyword>
<dbReference type="EMBL" id="JARAVY010000003">
    <property type="protein sequence ID" value="MDX2909000.1"/>
    <property type="molecule type" value="Genomic_DNA"/>
</dbReference>
<keyword evidence="4" id="KW-1185">Reference proteome</keyword>
<comment type="caution">
    <text evidence="3">The sequence shown here is derived from an EMBL/GenBank/DDBJ whole genome shotgun (WGS) entry which is preliminary data.</text>
</comment>
<keyword evidence="2" id="KW-0472">Membrane</keyword>
<reference evidence="3 4" key="1">
    <citation type="journal article" date="2023" name="Microb. Genom.">
        <title>Mesoterricola silvestris gen. nov., sp. nov., Mesoterricola sediminis sp. nov., Geothrix oryzae sp. nov., Geothrix edaphica sp. nov., Geothrix rubra sp. nov., and Geothrix limicola sp. nov., six novel members of Acidobacteriota isolated from soils.</title>
        <authorList>
            <person name="Weisberg A.J."/>
            <person name="Pearce E."/>
            <person name="Kramer C.G."/>
            <person name="Chang J.H."/>
            <person name="Clarke C.R."/>
        </authorList>
    </citation>
    <scope>NUCLEOTIDE SEQUENCE [LARGE SCALE GENOMIC DNA]</scope>
    <source>
        <strain evidence="3 4">NRRL_B-2795</strain>
    </source>
</reference>
<keyword evidence="2" id="KW-0812">Transmembrane</keyword>
<evidence type="ECO:0000313" key="4">
    <source>
        <dbReference type="Proteomes" id="UP001271723"/>
    </source>
</evidence>
<sequence length="117" mass="12240">MAAQDYDSQLLESVSVRRRRLRDALLFGAQRQRRSVDERIGKVFAGIVIAAVLCAGCVGWSFVSNRIIGKSPYGGSVQPSVTPSGTPSPTGSPAVSPTPSSRLSTGFSTAPTGDSAR</sequence>
<dbReference type="Proteomes" id="UP001271723">
    <property type="component" value="Unassembled WGS sequence"/>
</dbReference>
<proteinExistence type="predicted"/>
<accession>A0ABU4L0X6</accession>
<name>A0ABU4L0X6_9ACTN</name>
<feature type="transmembrane region" description="Helical" evidence="2">
    <location>
        <begin position="43"/>
        <end position="63"/>
    </location>
</feature>
<protein>
    <recommendedName>
        <fullName evidence="5">Integral membrane protein</fullName>
    </recommendedName>
</protein>
<organism evidence="3 4">
    <name type="scientific">Streptomyces griseiscabiei</name>
    <dbReference type="NCBI Taxonomy" id="2993540"/>
    <lineage>
        <taxon>Bacteria</taxon>
        <taxon>Bacillati</taxon>
        <taxon>Actinomycetota</taxon>
        <taxon>Actinomycetes</taxon>
        <taxon>Kitasatosporales</taxon>
        <taxon>Streptomycetaceae</taxon>
        <taxon>Streptomyces</taxon>
    </lineage>
</organism>
<feature type="compositionally biased region" description="Low complexity" evidence="1">
    <location>
        <begin position="79"/>
        <end position="101"/>
    </location>
</feature>